<evidence type="ECO:0000256" key="4">
    <source>
        <dbReference type="ARBA" id="ARBA00022741"/>
    </source>
</evidence>
<evidence type="ECO:0000256" key="9">
    <source>
        <dbReference type="PROSITE-ProRule" id="PRU10141"/>
    </source>
</evidence>
<dbReference type="InterPro" id="IPR017441">
    <property type="entry name" value="Protein_kinase_ATP_BS"/>
</dbReference>
<dbReference type="Proteomes" id="UP001483337">
    <property type="component" value="Chromosome"/>
</dbReference>
<keyword evidence="4 9" id="KW-0547">Nucleotide-binding</keyword>
<dbReference type="EC" id="2.7.11.1" evidence="1"/>
<dbReference type="RefSeq" id="WP_353929476.1">
    <property type="nucleotide sequence ID" value="NZ_CP150886.1"/>
</dbReference>
<dbReference type="CDD" id="cd16383">
    <property type="entry name" value="GUN4"/>
    <property type="match status" value="1"/>
</dbReference>
<dbReference type="EMBL" id="CP150886">
    <property type="protein sequence ID" value="WZB86562.1"/>
    <property type="molecule type" value="Genomic_DNA"/>
</dbReference>
<evidence type="ECO:0000256" key="7">
    <source>
        <dbReference type="ARBA" id="ARBA00047899"/>
    </source>
</evidence>
<keyword evidence="2" id="KW-0723">Serine/threonine-protein kinase</keyword>
<evidence type="ECO:0000256" key="8">
    <source>
        <dbReference type="ARBA" id="ARBA00048679"/>
    </source>
</evidence>
<evidence type="ECO:0000259" key="10">
    <source>
        <dbReference type="PROSITE" id="PS50011"/>
    </source>
</evidence>
<protein>
    <recommendedName>
        <fullName evidence="1">non-specific serine/threonine protein kinase</fullName>
        <ecNumber evidence="1">2.7.11.1</ecNumber>
    </recommendedName>
</protein>
<evidence type="ECO:0000256" key="1">
    <source>
        <dbReference type="ARBA" id="ARBA00012513"/>
    </source>
</evidence>
<sequence length="516" mass="58391">MTCCTFCLYSHNLDDSRFCIKCGKSLLLKERYRPIHPLGSGGFGRTFLAVDEHIPSQPRCVIKQLYFLNANTATLAKAIELFNQEAVRLNELQHPQIPQLMAHFEQENQLYLVQELIVGKTLAQELQAEGLFREVHIWQLLQNLLPVLQFIHSQQVVHRDIKPANIMRRYPPITGNKSEAQLPISNGELSHQGSTMTVSELESLNSSGKTKSSLSISKIKPINFIAESRKGELVLIDFGVAKQITATALAHTGTTVGSAEYIAPEQMRGKALPASDLYSLGVTCIYLLTGISPFELFDITSDRWIWQDYLTTENSVSEQLSTILDKLLQNSLSQRYQSATEVLAAIHTKVQPVKQNINIHVNDQNTLYSATGVDYTKLEKFLRHKQWQKADAETWLVMRQALSKPSSKYLFNSDLEKFPSEDLQIIDYLWTKHSEGHFGFSVQIQIYESCGRDYGKFCDIVGWDITKSSSSGQNIFFNWTMNQSYPKGNLPSHAWVGGTKPWEHLSSLIVAFLKIQ</sequence>
<dbReference type="Gene3D" id="1.25.40.620">
    <property type="match status" value="1"/>
</dbReference>
<dbReference type="PROSITE" id="PS00107">
    <property type="entry name" value="PROTEIN_KINASE_ATP"/>
    <property type="match status" value="1"/>
</dbReference>
<reference evidence="11 12" key="1">
    <citation type="submission" date="2024-04" db="EMBL/GenBank/DDBJ databases">
        <title>Okeanomitos corallinicola gen. &amp; sp. nov. (Nostocales, Cyanobacteria), a new toxic marine heterocyst-forming cyanobacterium from a coral reef.</title>
        <authorList>
            <person name="Li H."/>
            <person name="Li R."/>
            <person name="Kang J."/>
            <person name="Hii K.S."/>
            <person name="Mohamed H.F."/>
            <person name="Xu X."/>
            <person name="Luo Z."/>
        </authorList>
    </citation>
    <scope>NUCLEOTIDE SEQUENCE [LARGE SCALE GENOMIC DNA]</scope>
    <source>
        <strain evidence="11 12">TIOX110</strain>
    </source>
</reference>
<evidence type="ECO:0000256" key="5">
    <source>
        <dbReference type="ARBA" id="ARBA00022777"/>
    </source>
</evidence>
<dbReference type="SUPFAM" id="SSF140869">
    <property type="entry name" value="GUN4-like"/>
    <property type="match status" value="1"/>
</dbReference>
<dbReference type="Pfam" id="PF00069">
    <property type="entry name" value="Pkinase"/>
    <property type="match status" value="2"/>
</dbReference>
<gene>
    <name evidence="11" type="ORF">WJM97_14280</name>
</gene>
<accession>A0ABZ2UN41</accession>
<keyword evidence="12" id="KW-1185">Reference proteome</keyword>
<dbReference type="InterPro" id="IPR037215">
    <property type="entry name" value="GUN4-like_sf"/>
</dbReference>
<dbReference type="SUPFAM" id="SSF56112">
    <property type="entry name" value="Protein kinase-like (PK-like)"/>
    <property type="match status" value="1"/>
</dbReference>
<keyword evidence="5 11" id="KW-0418">Kinase</keyword>
<comment type="catalytic activity">
    <reaction evidence="8">
        <text>L-seryl-[protein] + ATP = O-phospho-L-seryl-[protein] + ADP + H(+)</text>
        <dbReference type="Rhea" id="RHEA:17989"/>
        <dbReference type="Rhea" id="RHEA-COMP:9863"/>
        <dbReference type="Rhea" id="RHEA-COMP:11604"/>
        <dbReference type="ChEBI" id="CHEBI:15378"/>
        <dbReference type="ChEBI" id="CHEBI:29999"/>
        <dbReference type="ChEBI" id="CHEBI:30616"/>
        <dbReference type="ChEBI" id="CHEBI:83421"/>
        <dbReference type="ChEBI" id="CHEBI:456216"/>
        <dbReference type="EC" id="2.7.11.1"/>
    </reaction>
</comment>
<dbReference type="PANTHER" id="PTHR24363">
    <property type="entry name" value="SERINE/THREONINE PROTEIN KINASE"/>
    <property type="match status" value="1"/>
</dbReference>
<dbReference type="GO" id="GO:0016301">
    <property type="term" value="F:kinase activity"/>
    <property type="evidence" value="ECO:0007669"/>
    <property type="project" value="UniProtKB-KW"/>
</dbReference>
<comment type="catalytic activity">
    <reaction evidence="7">
        <text>L-threonyl-[protein] + ATP = O-phospho-L-threonyl-[protein] + ADP + H(+)</text>
        <dbReference type="Rhea" id="RHEA:46608"/>
        <dbReference type="Rhea" id="RHEA-COMP:11060"/>
        <dbReference type="Rhea" id="RHEA-COMP:11605"/>
        <dbReference type="ChEBI" id="CHEBI:15378"/>
        <dbReference type="ChEBI" id="CHEBI:30013"/>
        <dbReference type="ChEBI" id="CHEBI:30616"/>
        <dbReference type="ChEBI" id="CHEBI:61977"/>
        <dbReference type="ChEBI" id="CHEBI:456216"/>
        <dbReference type="EC" id="2.7.11.1"/>
    </reaction>
</comment>
<dbReference type="InterPro" id="IPR008629">
    <property type="entry name" value="GUN4-like"/>
</dbReference>
<name>A0ABZ2UN41_9CYAN</name>
<dbReference type="SMART" id="SM00220">
    <property type="entry name" value="S_TKc"/>
    <property type="match status" value="1"/>
</dbReference>
<dbReference type="PROSITE" id="PS50011">
    <property type="entry name" value="PROTEIN_KINASE_DOM"/>
    <property type="match status" value="1"/>
</dbReference>
<evidence type="ECO:0000256" key="3">
    <source>
        <dbReference type="ARBA" id="ARBA00022679"/>
    </source>
</evidence>
<organism evidence="11 12">
    <name type="scientific">Okeanomitos corallinicola TIOX110</name>
    <dbReference type="NCBI Taxonomy" id="3133117"/>
    <lineage>
        <taxon>Bacteria</taxon>
        <taxon>Bacillati</taxon>
        <taxon>Cyanobacteriota</taxon>
        <taxon>Cyanophyceae</taxon>
        <taxon>Nostocales</taxon>
        <taxon>Aphanizomenonaceae</taxon>
        <taxon>Okeanomitos</taxon>
    </lineage>
</organism>
<feature type="domain" description="Protein kinase" evidence="10">
    <location>
        <begin position="32"/>
        <end position="350"/>
    </location>
</feature>
<evidence type="ECO:0000313" key="12">
    <source>
        <dbReference type="Proteomes" id="UP001483337"/>
    </source>
</evidence>
<evidence type="ECO:0000256" key="2">
    <source>
        <dbReference type="ARBA" id="ARBA00022527"/>
    </source>
</evidence>
<evidence type="ECO:0000313" key="11">
    <source>
        <dbReference type="EMBL" id="WZB86562.1"/>
    </source>
</evidence>
<dbReference type="Gene3D" id="1.10.510.10">
    <property type="entry name" value="Transferase(Phosphotransferase) domain 1"/>
    <property type="match status" value="1"/>
</dbReference>
<feature type="binding site" evidence="9">
    <location>
        <position position="63"/>
    </location>
    <ligand>
        <name>ATP</name>
        <dbReference type="ChEBI" id="CHEBI:30616"/>
    </ligand>
</feature>
<evidence type="ECO:0000256" key="6">
    <source>
        <dbReference type="ARBA" id="ARBA00022840"/>
    </source>
</evidence>
<dbReference type="CDD" id="cd14014">
    <property type="entry name" value="STKc_PknB_like"/>
    <property type="match status" value="1"/>
</dbReference>
<dbReference type="Gene3D" id="1.10.10.1770">
    <property type="entry name" value="Gun4-like"/>
    <property type="match status" value="1"/>
</dbReference>
<keyword evidence="6 9" id="KW-0067">ATP-binding</keyword>
<dbReference type="InterPro" id="IPR011009">
    <property type="entry name" value="Kinase-like_dom_sf"/>
</dbReference>
<keyword evidence="3" id="KW-0808">Transferase</keyword>
<dbReference type="PANTHER" id="PTHR24363:SF0">
    <property type="entry name" value="SERINE_THREONINE KINASE LIKE DOMAIN CONTAINING 1"/>
    <property type="match status" value="1"/>
</dbReference>
<proteinExistence type="predicted"/>
<dbReference type="InterPro" id="IPR000719">
    <property type="entry name" value="Prot_kinase_dom"/>
</dbReference>
<dbReference type="Pfam" id="PF05419">
    <property type="entry name" value="GUN4"/>
    <property type="match status" value="1"/>
</dbReference>